<dbReference type="InterPro" id="IPR015422">
    <property type="entry name" value="PyrdxlP-dep_Trfase_small"/>
</dbReference>
<evidence type="ECO:0000259" key="11">
    <source>
        <dbReference type="Pfam" id="PF00155"/>
    </source>
</evidence>
<comment type="catalytic activity">
    <reaction evidence="9 10">
        <text>L-histidinol phosphate + 2-oxoglutarate = 3-(imidazol-4-yl)-2-oxopropyl phosphate + L-glutamate</text>
        <dbReference type="Rhea" id="RHEA:23744"/>
        <dbReference type="ChEBI" id="CHEBI:16810"/>
        <dbReference type="ChEBI" id="CHEBI:29985"/>
        <dbReference type="ChEBI" id="CHEBI:57766"/>
        <dbReference type="ChEBI" id="CHEBI:57980"/>
        <dbReference type="EC" id="2.6.1.9"/>
    </reaction>
</comment>
<keyword evidence="6 10" id="KW-0808">Transferase</keyword>
<evidence type="ECO:0000313" key="12">
    <source>
        <dbReference type="EMBL" id="ELZ21390.1"/>
    </source>
</evidence>
<dbReference type="Proteomes" id="UP000011615">
    <property type="component" value="Unassembled WGS sequence"/>
</dbReference>
<dbReference type="Pfam" id="PF00155">
    <property type="entry name" value="Aminotran_1_2"/>
    <property type="match status" value="1"/>
</dbReference>
<dbReference type="InterPro" id="IPR015421">
    <property type="entry name" value="PyrdxlP-dep_Trfase_major"/>
</dbReference>
<dbReference type="RefSeq" id="WP_008012249.1">
    <property type="nucleotide sequence ID" value="NZ_AOIT01000034.1"/>
</dbReference>
<proteinExistence type="inferred from homology"/>
<keyword evidence="4 10" id="KW-0032">Aminotransferase</keyword>
<name>M0CDQ6_9EURY</name>
<keyword evidence="13" id="KW-1185">Reference proteome</keyword>
<keyword evidence="5 10" id="KW-0028">Amino-acid biosynthesis</keyword>
<keyword evidence="8 10" id="KW-0368">Histidine biosynthesis</keyword>
<evidence type="ECO:0000256" key="2">
    <source>
        <dbReference type="ARBA" id="ARBA00005011"/>
    </source>
</evidence>
<evidence type="ECO:0000256" key="4">
    <source>
        <dbReference type="ARBA" id="ARBA00022576"/>
    </source>
</evidence>
<comment type="cofactor">
    <cofactor evidence="1 10">
        <name>pyridoxal 5'-phosphate</name>
        <dbReference type="ChEBI" id="CHEBI:597326"/>
    </cofactor>
</comment>
<sequence length="379" mass="41491">MQPRDLSDHVAYEAGRGIEEVARELGRDPSEFIKLASNENPHGPSPAATVAIRETASDVSSYPKAAHADLTTAIASRWNVADEQVWLANGGDGAIDYLHRATLEPSDDILVPRPGFAYYGMSSRFHHGDVREYELSRADDFRQDADVVLDAYDDERVIWLTSPHNPTGSTMPLSEIERLADETDDETLVVVDEAYGEFADRESAIALIEGWDEFDARDDVAVLRTFSKAYGLAGVRLGYAVVPDEWADAYTRVNTPFAASELACRAGLAAIEDEEHVVRTVETTRESRAYMQDTIDAHVWESEGNFVLVDVGDASAVATEMQERGVIVRDCSSFGLPGCIRITCGTEDETERAVDTLNDVLADLDVDAADDPDAEVADP</sequence>
<dbReference type="EMBL" id="AOIT01000034">
    <property type="protein sequence ID" value="ELZ21390.1"/>
    <property type="molecule type" value="Genomic_DNA"/>
</dbReference>
<gene>
    <name evidence="10" type="primary">hisC</name>
    <name evidence="12" type="ORF">C476_09483</name>
</gene>
<comment type="pathway">
    <text evidence="2 10">Amino-acid biosynthesis; L-histidine biosynthesis; L-histidine from 5-phospho-alpha-D-ribose 1-diphosphate: step 7/9.</text>
</comment>
<dbReference type="InterPro" id="IPR050106">
    <property type="entry name" value="HistidinolP_aminotransfase"/>
</dbReference>
<evidence type="ECO:0000256" key="7">
    <source>
        <dbReference type="ARBA" id="ARBA00022898"/>
    </source>
</evidence>
<feature type="domain" description="Aminotransferase class I/classII large" evidence="11">
    <location>
        <begin position="31"/>
        <end position="357"/>
    </location>
</feature>
<comment type="caution">
    <text evidence="12">The sequence shown here is derived from an EMBL/GenBank/DDBJ whole genome shotgun (WGS) entry which is preliminary data.</text>
</comment>
<evidence type="ECO:0000256" key="5">
    <source>
        <dbReference type="ARBA" id="ARBA00022605"/>
    </source>
</evidence>
<evidence type="ECO:0000256" key="10">
    <source>
        <dbReference type="HAMAP-Rule" id="MF_01023"/>
    </source>
</evidence>
<dbReference type="STRING" id="1230457.C476_09483"/>
<dbReference type="eggNOG" id="arCOG04273">
    <property type="taxonomic scope" value="Archaea"/>
</dbReference>
<organism evidence="12 13">
    <name type="scientific">Natrinema limicola JCM 13563</name>
    <dbReference type="NCBI Taxonomy" id="1230457"/>
    <lineage>
        <taxon>Archaea</taxon>
        <taxon>Methanobacteriati</taxon>
        <taxon>Methanobacteriota</taxon>
        <taxon>Stenosarchaea group</taxon>
        <taxon>Halobacteria</taxon>
        <taxon>Halobacteriales</taxon>
        <taxon>Natrialbaceae</taxon>
        <taxon>Natrinema</taxon>
    </lineage>
</organism>
<evidence type="ECO:0000256" key="8">
    <source>
        <dbReference type="ARBA" id="ARBA00023102"/>
    </source>
</evidence>
<protein>
    <recommendedName>
        <fullName evidence="10">Histidinol-phosphate aminotransferase</fullName>
        <ecNumber evidence="10">2.6.1.9</ecNumber>
    </recommendedName>
    <alternativeName>
        <fullName evidence="10">Imidazole acetol-phosphate transaminase</fullName>
    </alternativeName>
</protein>
<dbReference type="Gene3D" id="3.40.640.10">
    <property type="entry name" value="Type I PLP-dependent aspartate aminotransferase-like (Major domain)"/>
    <property type="match status" value="1"/>
</dbReference>
<dbReference type="NCBIfam" id="TIGR01141">
    <property type="entry name" value="hisC"/>
    <property type="match status" value="1"/>
</dbReference>
<dbReference type="HAMAP" id="MF_01023">
    <property type="entry name" value="HisC_aminotrans_2"/>
    <property type="match status" value="1"/>
</dbReference>
<dbReference type="EC" id="2.6.1.9" evidence="10"/>
<dbReference type="Gene3D" id="3.90.1150.10">
    <property type="entry name" value="Aspartate Aminotransferase, domain 1"/>
    <property type="match status" value="1"/>
</dbReference>
<evidence type="ECO:0000256" key="9">
    <source>
        <dbReference type="ARBA" id="ARBA00047481"/>
    </source>
</evidence>
<dbReference type="PANTHER" id="PTHR43643">
    <property type="entry name" value="HISTIDINOL-PHOSPHATE AMINOTRANSFERASE 2"/>
    <property type="match status" value="1"/>
</dbReference>
<dbReference type="PROSITE" id="PS00599">
    <property type="entry name" value="AA_TRANSFER_CLASS_2"/>
    <property type="match status" value="1"/>
</dbReference>
<accession>M0CDQ6</accession>
<dbReference type="PATRIC" id="fig|1230457.4.peg.1912"/>
<dbReference type="InterPro" id="IPR015424">
    <property type="entry name" value="PyrdxlP-dep_Trfase"/>
</dbReference>
<dbReference type="InterPro" id="IPR004839">
    <property type="entry name" value="Aminotransferase_I/II_large"/>
</dbReference>
<dbReference type="SUPFAM" id="SSF53383">
    <property type="entry name" value="PLP-dependent transferases"/>
    <property type="match status" value="1"/>
</dbReference>
<dbReference type="CDD" id="cd00609">
    <property type="entry name" value="AAT_like"/>
    <property type="match status" value="1"/>
</dbReference>
<dbReference type="AlphaFoldDB" id="M0CDQ6"/>
<dbReference type="InterPro" id="IPR001917">
    <property type="entry name" value="Aminotrans_II_pyridoxalP_BS"/>
</dbReference>
<feature type="modified residue" description="N6-(pyridoxal phosphate)lysine" evidence="10">
    <location>
        <position position="228"/>
    </location>
</feature>
<dbReference type="GO" id="GO:0000105">
    <property type="term" value="P:L-histidine biosynthetic process"/>
    <property type="evidence" value="ECO:0007669"/>
    <property type="project" value="UniProtKB-UniRule"/>
</dbReference>
<dbReference type="GO" id="GO:0030170">
    <property type="term" value="F:pyridoxal phosphate binding"/>
    <property type="evidence" value="ECO:0007669"/>
    <property type="project" value="InterPro"/>
</dbReference>
<dbReference type="UniPathway" id="UPA00031">
    <property type="reaction ID" value="UER00012"/>
</dbReference>
<evidence type="ECO:0000256" key="1">
    <source>
        <dbReference type="ARBA" id="ARBA00001933"/>
    </source>
</evidence>
<dbReference type="PANTHER" id="PTHR43643:SF6">
    <property type="entry name" value="HISTIDINOL-PHOSPHATE AMINOTRANSFERASE"/>
    <property type="match status" value="1"/>
</dbReference>
<evidence type="ECO:0000256" key="6">
    <source>
        <dbReference type="ARBA" id="ARBA00022679"/>
    </source>
</evidence>
<keyword evidence="7 10" id="KW-0663">Pyridoxal phosphate</keyword>
<comment type="similarity">
    <text evidence="3 10">Belongs to the class-II pyridoxal-phosphate-dependent aminotransferase family. Histidinol-phosphate aminotransferase subfamily.</text>
</comment>
<evidence type="ECO:0000313" key="13">
    <source>
        <dbReference type="Proteomes" id="UP000011615"/>
    </source>
</evidence>
<dbReference type="InterPro" id="IPR005861">
    <property type="entry name" value="HisP_aminotrans"/>
</dbReference>
<dbReference type="GO" id="GO:0004400">
    <property type="term" value="F:histidinol-phosphate transaminase activity"/>
    <property type="evidence" value="ECO:0007669"/>
    <property type="project" value="UniProtKB-UniRule"/>
</dbReference>
<dbReference type="OrthoDB" id="9929at2157"/>
<evidence type="ECO:0000256" key="3">
    <source>
        <dbReference type="ARBA" id="ARBA00007970"/>
    </source>
</evidence>
<reference evidence="12 13" key="1">
    <citation type="journal article" date="2014" name="PLoS Genet.">
        <title>Phylogenetically driven sequencing of extremely halophilic archaea reveals strategies for static and dynamic osmo-response.</title>
        <authorList>
            <person name="Becker E.A."/>
            <person name="Seitzer P.M."/>
            <person name="Tritt A."/>
            <person name="Larsen D."/>
            <person name="Krusor M."/>
            <person name="Yao A.I."/>
            <person name="Wu D."/>
            <person name="Madern D."/>
            <person name="Eisen J.A."/>
            <person name="Darling A.E."/>
            <person name="Facciotti M.T."/>
        </authorList>
    </citation>
    <scope>NUCLEOTIDE SEQUENCE [LARGE SCALE GENOMIC DNA]</scope>
    <source>
        <strain evidence="12 13">JCM 13563</strain>
    </source>
</reference>